<comment type="caution">
    <text evidence="1">The sequence shown here is derived from an EMBL/GenBank/DDBJ whole genome shotgun (WGS) entry which is preliminary data.</text>
</comment>
<evidence type="ECO:0000313" key="1">
    <source>
        <dbReference type="EMBL" id="KAF9506303.1"/>
    </source>
</evidence>
<name>A0A9P6DPF9_9AGAM</name>
<dbReference type="Proteomes" id="UP000886523">
    <property type="component" value="Unassembled WGS sequence"/>
</dbReference>
<sequence length="110" mass="12064">MGSSKLPILPSFDFLLTTSFIFIIESIASPMRPPRAIATPPTSNQCTPSLEFTQPPPSLCLECASPSVGLMTAHERGIQRTNPWGQQAVHHIPAILPPKNRQGHRLNQNQ</sequence>
<dbReference type="EMBL" id="MU129116">
    <property type="protein sequence ID" value="KAF9506303.1"/>
    <property type="molecule type" value="Genomic_DNA"/>
</dbReference>
<keyword evidence="2" id="KW-1185">Reference proteome</keyword>
<reference evidence="1" key="1">
    <citation type="journal article" date="2020" name="Nat. Commun.">
        <title>Large-scale genome sequencing of mycorrhizal fungi provides insights into the early evolution of symbiotic traits.</title>
        <authorList>
            <person name="Miyauchi S."/>
            <person name="Kiss E."/>
            <person name="Kuo A."/>
            <person name="Drula E."/>
            <person name="Kohler A."/>
            <person name="Sanchez-Garcia M."/>
            <person name="Morin E."/>
            <person name="Andreopoulos B."/>
            <person name="Barry K.W."/>
            <person name="Bonito G."/>
            <person name="Buee M."/>
            <person name="Carver A."/>
            <person name="Chen C."/>
            <person name="Cichocki N."/>
            <person name="Clum A."/>
            <person name="Culley D."/>
            <person name="Crous P.W."/>
            <person name="Fauchery L."/>
            <person name="Girlanda M."/>
            <person name="Hayes R.D."/>
            <person name="Keri Z."/>
            <person name="LaButti K."/>
            <person name="Lipzen A."/>
            <person name="Lombard V."/>
            <person name="Magnuson J."/>
            <person name="Maillard F."/>
            <person name="Murat C."/>
            <person name="Nolan M."/>
            <person name="Ohm R.A."/>
            <person name="Pangilinan J."/>
            <person name="Pereira M.F."/>
            <person name="Perotto S."/>
            <person name="Peter M."/>
            <person name="Pfister S."/>
            <person name="Riley R."/>
            <person name="Sitrit Y."/>
            <person name="Stielow J.B."/>
            <person name="Szollosi G."/>
            <person name="Zifcakova L."/>
            <person name="Stursova M."/>
            <person name="Spatafora J.W."/>
            <person name="Tedersoo L."/>
            <person name="Vaario L.M."/>
            <person name="Yamada A."/>
            <person name="Yan M."/>
            <person name="Wang P."/>
            <person name="Xu J."/>
            <person name="Bruns T."/>
            <person name="Baldrian P."/>
            <person name="Vilgalys R."/>
            <person name="Dunand C."/>
            <person name="Henrissat B."/>
            <person name="Grigoriev I.V."/>
            <person name="Hibbett D."/>
            <person name="Nagy L.G."/>
            <person name="Martin F.M."/>
        </authorList>
    </citation>
    <scope>NUCLEOTIDE SEQUENCE</scope>
    <source>
        <strain evidence="1">UP504</strain>
    </source>
</reference>
<accession>A0A9P6DPF9</accession>
<gene>
    <name evidence="1" type="ORF">BS47DRAFT_1367478</name>
</gene>
<organism evidence="1 2">
    <name type="scientific">Hydnum rufescens UP504</name>
    <dbReference type="NCBI Taxonomy" id="1448309"/>
    <lineage>
        <taxon>Eukaryota</taxon>
        <taxon>Fungi</taxon>
        <taxon>Dikarya</taxon>
        <taxon>Basidiomycota</taxon>
        <taxon>Agaricomycotina</taxon>
        <taxon>Agaricomycetes</taxon>
        <taxon>Cantharellales</taxon>
        <taxon>Hydnaceae</taxon>
        <taxon>Hydnum</taxon>
    </lineage>
</organism>
<evidence type="ECO:0000313" key="2">
    <source>
        <dbReference type="Proteomes" id="UP000886523"/>
    </source>
</evidence>
<proteinExistence type="predicted"/>
<dbReference type="AlphaFoldDB" id="A0A9P6DPF9"/>
<protein>
    <submittedName>
        <fullName evidence="1">Uncharacterized protein</fullName>
    </submittedName>
</protein>